<dbReference type="GO" id="GO:0046820">
    <property type="term" value="F:4-amino-4-deoxychorismate synthase activity"/>
    <property type="evidence" value="ECO:0007669"/>
    <property type="project" value="UniProtKB-EC"/>
</dbReference>
<comment type="cofactor">
    <cofactor evidence="1">
        <name>Mg(2+)</name>
        <dbReference type="ChEBI" id="CHEBI:18420"/>
    </cofactor>
</comment>
<gene>
    <name evidence="14" type="primary">pabB</name>
    <name evidence="14" type="ORF">H9Q79_03845</name>
</gene>
<dbReference type="NCBIfam" id="TIGR00553">
    <property type="entry name" value="pabB"/>
    <property type="match status" value="1"/>
</dbReference>
<evidence type="ECO:0000256" key="9">
    <source>
        <dbReference type="ARBA" id="ARBA00025634"/>
    </source>
</evidence>
<keyword evidence="14" id="KW-0032">Aminotransferase</keyword>
<keyword evidence="7" id="KW-0460">Magnesium</keyword>
<comment type="subunit">
    <text evidence="2">Heterotetramer consisting of two non-identical subunits: a beta subunit (TrpG) and a large alpha subunit (TrpE).</text>
</comment>
<keyword evidence="6" id="KW-0479">Metal-binding</keyword>
<name>A0A7G9GF47_9FIRM</name>
<dbReference type="PRINTS" id="PR00095">
    <property type="entry name" value="ANTSNTHASEI"/>
</dbReference>
<keyword evidence="5 14" id="KW-0808">Transferase</keyword>
<dbReference type="EMBL" id="CP060635">
    <property type="protein sequence ID" value="QNM09429.1"/>
    <property type="molecule type" value="Genomic_DNA"/>
</dbReference>
<comment type="catalytic activity">
    <reaction evidence="10">
        <text>chorismate + L-glutamine = anthranilate + pyruvate + L-glutamate + H(+)</text>
        <dbReference type="Rhea" id="RHEA:21732"/>
        <dbReference type="ChEBI" id="CHEBI:15361"/>
        <dbReference type="ChEBI" id="CHEBI:15378"/>
        <dbReference type="ChEBI" id="CHEBI:16567"/>
        <dbReference type="ChEBI" id="CHEBI:29748"/>
        <dbReference type="ChEBI" id="CHEBI:29985"/>
        <dbReference type="ChEBI" id="CHEBI:58359"/>
        <dbReference type="EC" id="4.1.3.27"/>
    </reaction>
</comment>
<sequence>MGTKVGRLKNYCPAERLFAAFHRETAAFLDSSLENAYGRYSVIGRYPYLRAEENLGRLRVNGREMDGTLLGFLSRYLKENREENETGLPMISGAVGYLSYDYGRSFEQISTRHVKELDMPEGLFTFYDLYVIDDLEKKELYICTGERLHSYEWYESELSELAGMPDRKIAGGTELPDECEKGGKEAGGESSVSSDFTKQEYLEAIHSMIEYIRSGDIYIANMTRQIKVKCDIAPYEVFRYLRRHNPSPFGGYLNEQNFQIISASPERFLRIRAGNVETRPIKGTRKRGKTQEEDRRLRMELEASEKDRSELLMIVDLERNDLNRVCEPGSVQVTELFAVESYATVFHLVSTVTGQLKAGKTAADLIGAAFPGGSITGAPKIRAMEIIDELEHSRRGLYTGSIGYLSMNGDCDLNIVIRTAVHQNGTYHLGAGGGITAESEPEFEYDETWQKARAVVEAITGGDKGWMDH</sequence>
<proteinExistence type="predicted"/>
<dbReference type="EC" id="2.6.1.85" evidence="3"/>
<reference evidence="14 15" key="1">
    <citation type="submission" date="2020-08" db="EMBL/GenBank/DDBJ databases">
        <authorList>
            <person name="Liu C."/>
            <person name="Sun Q."/>
        </authorList>
    </citation>
    <scope>NUCLEOTIDE SEQUENCE [LARGE SCALE GENOMIC DNA]</scope>
    <source>
        <strain evidence="14 15">NSJ-29</strain>
    </source>
</reference>
<dbReference type="SUPFAM" id="SSF56322">
    <property type="entry name" value="ADC synthase"/>
    <property type="match status" value="1"/>
</dbReference>
<dbReference type="Proteomes" id="UP000515860">
    <property type="component" value="Chromosome"/>
</dbReference>
<dbReference type="AlphaFoldDB" id="A0A7G9GF47"/>
<evidence type="ECO:0000256" key="11">
    <source>
        <dbReference type="SAM" id="MobiDB-lite"/>
    </source>
</evidence>
<keyword evidence="8" id="KW-0456">Lyase</keyword>
<dbReference type="PANTHER" id="PTHR11236:SF48">
    <property type="entry name" value="ISOCHORISMATE SYNTHASE MENF"/>
    <property type="match status" value="1"/>
</dbReference>
<dbReference type="Pfam" id="PF04715">
    <property type="entry name" value="Anth_synt_I_N"/>
    <property type="match status" value="1"/>
</dbReference>
<dbReference type="InterPro" id="IPR005801">
    <property type="entry name" value="ADC_synthase"/>
</dbReference>
<feature type="domain" description="Chorismate-utilising enzyme C-terminal" evidence="12">
    <location>
        <begin position="198"/>
        <end position="451"/>
    </location>
</feature>
<organism evidence="14 15">
    <name type="scientific">Wansuia hejianensis</name>
    <dbReference type="NCBI Taxonomy" id="2763667"/>
    <lineage>
        <taxon>Bacteria</taxon>
        <taxon>Bacillati</taxon>
        <taxon>Bacillota</taxon>
        <taxon>Clostridia</taxon>
        <taxon>Lachnospirales</taxon>
        <taxon>Lachnospiraceae</taxon>
        <taxon>Wansuia</taxon>
    </lineage>
</organism>
<evidence type="ECO:0000313" key="15">
    <source>
        <dbReference type="Proteomes" id="UP000515860"/>
    </source>
</evidence>
<evidence type="ECO:0000259" key="12">
    <source>
        <dbReference type="Pfam" id="PF00425"/>
    </source>
</evidence>
<dbReference type="InterPro" id="IPR005802">
    <property type="entry name" value="ADC_synth_comp_1"/>
</dbReference>
<dbReference type="PANTHER" id="PTHR11236">
    <property type="entry name" value="AMINOBENZOATE/ANTHRANILATE SYNTHASE"/>
    <property type="match status" value="1"/>
</dbReference>
<dbReference type="GO" id="GO:0046872">
    <property type="term" value="F:metal ion binding"/>
    <property type="evidence" value="ECO:0007669"/>
    <property type="project" value="UniProtKB-KW"/>
</dbReference>
<feature type="domain" description="Anthranilate synthase component I N-terminal" evidence="13">
    <location>
        <begin position="16"/>
        <end position="142"/>
    </location>
</feature>
<keyword evidence="15" id="KW-1185">Reference proteome</keyword>
<feature type="compositionally biased region" description="Basic and acidic residues" evidence="11">
    <location>
        <begin position="178"/>
        <end position="187"/>
    </location>
</feature>
<dbReference type="GO" id="GO:0000162">
    <property type="term" value="P:L-tryptophan biosynthetic process"/>
    <property type="evidence" value="ECO:0007669"/>
    <property type="project" value="TreeGrafter"/>
</dbReference>
<evidence type="ECO:0000256" key="5">
    <source>
        <dbReference type="ARBA" id="ARBA00022679"/>
    </source>
</evidence>
<dbReference type="RefSeq" id="WP_249329217.1">
    <property type="nucleotide sequence ID" value="NZ_CP060635.1"/>
</dbReference>
<protein>
    <recommendedName>
        <fullName evidence="4">Anthranilate synthase component 1</fullName>
        <ecNumber evidence="3">2.6.1.85</ecNumber>
    </recommendedName>
</protein>
<dbReference type="GO" id="GO:0004049">
    <property type="term" value="F:anthranilate synthase activity"/>
    <property type="evidence" value="ECO:0007669"/>
    <property type="project" value="UniProtKB-EC"/>
</dbReference>
<feature type="region of interest" description="Disordered" evidence="11">
    <location>
        <begin position="172"/>
        <end position="192"/>
    </location>
</feature>
<evidence type="ECO:0000256" key="2">
    <source>
        <dbReference type="ARBA" id="ARBA00011575"/>
    </source>
</evidence>
<evidence type="ECO:0000256" key="8">
    <source>
        <dbReference type="ARBA" id="ARBA00023239"/>
    </source>
</evidence>
<comment type="function">
    <text evidence="9">Part of a heterotetrameric complex that catalyzes the two-step biosynthesis of anthranilate, an intermediate in the biosynthesis of L-tryptophan. In the first step, the glutamine-binding beta subunit (TrpG) of anthranilate synthase (AS) provides the glutamine amidotransferase activity which generates ammonia as a substrate that, along with chorismate, is used in the second step, catalyzed by the large alpha subunit of AS (TrpE) to produce anthranilate. In the absence of TrpG, TrpE can synthesize anthranilate directly from chorismate and high concentrations of ammonia.</text>
</comment>
<dbReference type="InterPro" id="IPR006805">
    <property type="entry name" value="Anth_synth_I_N"/>
</dbReference>
<evidence type="ECO:0000256" key="7">
    <source>
        <dbReference type="ARBA" id="ARBA00022842"/>
    </source>
</evidence>
<dbReference type="InterPro" id="IPR019999">
    <property type="entry name" value="Anth_synth_I-like"/>
</dbReference>
<evidence type="ECO:0000313" key="14">
    <source>
        <dbReference type="EMBL" id="QNM09429.1"/>
    </source>
</evidence>
<evidence type="ECO:0000259" key="13">
    <source>
        <dbReference type="Pfam" id="PF04715"/>
    </source>
</evidence>
<accession>A0A7G9GF47</accession>
<evidence type="ECO:0000256" key="4">
    <source>
        <dbReference type="ARBA" id="ARBA00020653"/>
    </source>
</evidence>
<dbReference type="GO" id="GO:0009396">
    <property type="term" value="P:folic acid-containing compound biosynthetic process"/>
    <property type="evidence" value="ECO:0007669"/>
    <property type="project" value="InterPro"/>
</dbReference>
<dbReference type="KEGG" id="whj:H9Q79_03845"/>
<dbReference type="Gene3D" id="3.60.120.10">
    <property type="entry name" value="Anthranilate synthase"/>
    <property type="match status" value="1"/>
</dbReference>
<evidence type="ECO:0000256" key="10">
    <source>
        <dbReference type="ARBA" id="ARBA00047683"/>
    </source>
</evidence>
<dbReference type="Pfam" id="PF00425">
    <property type="entry name" value="Chorismate_bind"/>
    <property type="match status" value="1"/>
</dbReference>
<evidence type="ECO:0000256" key="3">
    <source>
        <dbReference type="ARBA" id="ARBA00013139"/>
    </source>
</evidence>
<evidence type="ECO:0000256" key="6">
    <source>
        <dbReference type="ARBA" id="ARBA00022723"/>
    </source>
</evidence>
<dbReference type="InterPro" id="IPR015890">
    <property type="entry name" value="Chorismate_C"/>
</dbReference>
<evidence type="ECO:0000256" key="1">
    <source>
        <dbReference type="ARBA" id="ARBA00001946"/>
    </source>
</evidence>